<evidence type="ECO:0000256" key="10">
    <source>
        <dbReference type="ARBA" id="ARBA00023157"/>
    </source>
</evidence>
<keyword evidence="11" id="KW-0325">Glycoprotein</keyword>
<dbReference type="GO" id="GO:0005615">
    <property type="term" value="C:extracellular space"/>
    <property type="evidence" value="ECO:0007669"/>
    <property type="project" value="UniProtKB-KW"/>
</dbReference>
<dbReference type="GO" id="GO:0005041">
    <property type="term" value="F:low-density lipoprotein particle receptor activity"/>
    <property type="evidence" value="ECO:0007669"/>
    <property type="project" value="Ensembl"/>
</dbReference>
<gene>
    <name evidence="17" type="primary">Cxcl16</name>
</gene>
<keyword evidence="8 14" id="KW-1133">Transmembrane helix</keyword>
<reference evidence="17" key="2">
    <citation type="submission" date="2025-09" db="UniProtKB">
        <authorList>
            <consortium name="Ensembl"/>
        </authorList>
    </citation>
    <scope>IDENTIFICATION</scope>
</reference>
<comment type="subcellular location">
    <subcellularLocation>
        <location evidence="1">Membrane</location>
        <topology evidence="1">Single-pass type I membrane protein</topology>
    </subcellularLocation>
</comment>
<organism evidence="17 18">
    <name type="scientific">Jaculus jaculus</name>
    <name type="common">Lesser Egyptian jerboa</name>
    <dbReference type="NCBI Taxonomy" id="51337"/>
    <lineage>
        <taxon>Eukaryota</taxon>
        <taxon>Metazoa</taxon>
        <taxon>Chordata</taxon>
        <taxon>Craniata</taxon>
        <taxon>Vertebrata</taxon>
        <taxon>Euteleostomi</taxon>
        <taxon>Mammalia</taxon>
        <taxon>Eutheria</taxon>
        <taxon>Euarchontoglires</taxon>
        <taxon>Glires</taxon>
        <taxon>Rodentia</taxon>
        <taxon>Myomorpha</taxon>
        <taxon>Dipodoidea</taxon>
        <taxon>Dipodidae</taxon>
        <taxon>Dipodinae</taxon>
        <taxon>Jaculus</taxon>
    </lineage>
</organism>
<protein>
    <recommendedName>
        <fullName evidence="3">C-X-C motif chemokine 16</fullName>
    </recommendedName>
    <alternativeName>
        <fullName evidence="12">Transmembrane chemokine CXCL16</fullName>
    </alternativeName>
</protein>
<dbReference type="GO" id="GO:0034341">
    <property type="term" value="P:response to type II interferon"/>
    <property type="evidence" value="ECO:0007669"/>
    <property type="project" value="Ensembl"/>
</dbReference>
<keyword evidence="9 14" id="KW-0472">Membrane</keyword>
<dbReference type="Ensembl" id="ENSJJAT00000014402.1">
    <property type="protein sequence ID" value="ENSJJAP00000007980.1"/>
    <property type="gene ID" value="ENSJJAG00000012250.1"/>
</dbReference>
<feature type="chain" id="PRO_5034579322" description="C-X-C motif chemokine 16" evidence="15">
    <location>
        <begin position="24"/>
        <end position="244"/>
    </location>
</feature>
<feature type="domain" description="C-X-C motif chemokine 16" evidence="16">
    <location>
        <begin position="24"/>
        <end position="113"/>
    </location>
</feature>
<evidence type="ECO:0000256" key="2">
    <source>
        <dbReference type="ARBA" id="ARBA00010665"/>
    </source>
</evidence>
<keyword evidence="6 14" id="KW-0812">Transmembrane</keyword>
<dbReference type="GO" id="GO:0010818">
    <property type="term" value="P:T cell chemotaxis"/>
    <property type="evidence" value="ECO:0007669"/>
    <property type="project" value="Ensembl"/>
</dbReference>
<dbReference type="GO" id="GO:0016020">
    <property type="term" value="C:membrane"/>
    <property type="evidence" value="ECO:0007669"/>
    <property type="project" value="UniProtKB-SubCell"/>
</dbReference>
<feature type="transmembrane region" description="Helical" evidence="14">
    <location>
        <begin position="196"/>
        <end position="219"/>
    </location>
</feature>
<reference evidence="17" key="1">
    <citation type="submission" date="2025-08" db="UniProtKB">
        <authorList>
            <consortium name="Ensembl"/>
        </authorList>
    </citation>
    <scope>IDENTIFICATION</scope>
</reference>
<evidence type="ECO:0000256" key="5">
    <source>
        <dbReference type="ARBA" id="ARBA00022514"/>
    </source>
</evidence>
<dbReference type="GO" id="GO:0034612">
    <property type="term" value="P:response to tumor necrosis factor"/>
    <property type="evidence" value="ECO:0007669"/>
    <property type="project" value="Ensembl"/>
</dbReference>
<dbReference type="Pfam" id="PF20902">
    <property type="entry name" value="CXCL16"/>
    <property type="match status" value="1"/>
</dbReference>
<evidence type="ECO:0000313" key="17">
    <source>
        <dbReference type="Ensembl" id="ENSJJAP00000007980.1"/>
    </source>
</evidence>
<keyword evidence="18" id="KW-1185">Reference proteome</keyword>
<comment type="similarity">
    <text evidence="2">Belongs to the intercrine alpha (chemokine CxC) family.</text>
</comment>
<evidence type="ECO:0000256" key="13">
    <source>
        <dbReference type="SAM" id="MobiDB-lite"/>
    </source>
</evidence>
<dbReference type="PANTHER" id="PTHR14385:SF0">
    <property type="entry name" value="C-X-C MOTIF CHEMOKINE 16"/>
    <property type="match status" value="1"/>
</dbReference>
<evidence type="ECO:0000256" key="3">
    <source>
        <dbReference type="ARBA" id="ARBA00017995"/>
    </source>
</evidence>
<keyword evidence="4" id="KW-0145">Chemotaxis</keyword>
<evidence type="ECO:0000313" key="18">
    <source>
        <dbReference type="Proteomes" id="UP000694385"/>
    </source>
</evidence>
<evidence type="ECO:0000256" key="15">
    <source>
        <dbReference type="SAM" id="SignalP"/>
    </source>
</evidence>
<keyword evidence="10" id="KW-1015">Disulfide bond</keyword>
<dbReference type="GeneTree" id="ENSGT00390000002148"/>
<evidence type="ECO:0000256" key="11">
    <source>
        <dbReference type="ARBA" id="ARBA00023180"/>
    </source>
</evidence>
<dbReference type="OMA" id="RCNSYIR"/>
<evidence type="ECO:0000256" key="14">
    <source>
        <dbReference type="SAM" id="Phobius"/>
    </source>
</evidence>
<evidence type="ECO:0000256" key="6">
    <source>
        <dbReference type="ARBA" id="ARBA00022692"/>
    </source>
</evidence>
<dbReference type="GO" id="GO:0006898">
    <property type="term" value="P:receptor-mediated endocytosis"/>
    <property type="evidence" value="ECO:0007669"/>
    <property type="project" value="InterPro"/>
</dbReference>
<feature type="compositionally biased region" description="Polar residues" evidence="13">
    <location>
        <begin position="133"/>
        <end position="144"/>
    </location>
</feature>
<evidence type="ECO:0000256" key="8">
    <source>
        <dbReference type="ARBA" id="ARBA00022989"/>
    </source>
</evidence>
<dbReference type="GO" id="GO:0008009">
    <property type="term" value="F:chemokine activity"/>
    <property type="evidence" value="ECO:0007669"/>
    <property type="project" value="Ensembl"/>
</dbReference>
<sequence>MRRGWGPLRRALLLLWLARLTLPGDGNEGSVTGSCLCRKIVSSSSPPPAKVLDHLRKELRTYSHCLFYIRFHLQHSTVCGGSQDPWVLELVSCFDSGECGHDHWKSSIHQRHPLPPSTVIPEPTEGVRPDVSSLAQTQSPQQPILPSGALPLDTELTHLSETTTHTSDYSLGAGPEAGENKKQQDEKPGAVSTTSAMVPVLSLLAIVFFLIAALLYVLCTRRRKQSQQYCPDLQLHYISDTRLR</sequence>
<feature type="compositionally biased region" description="Basic and acidic residues" evidence="13">
    <location>
        <begin position="178"/>
        <end position="188"/>
    </location>
</feature>
<evidence type="ECO:0000256" key="4">
    <source>
        <dbReference type="ARBA" id="ARBA00022500"/>
    </source>
</evidence>
<dbReference type="GO" id="GO:0030307">
    <property type="term" value="P:positive regulation of cell growth"/>
    <property type="evidence" value="ECO:0007669"/>
    <property type="project" value="Ensembl"/>
</dbReference>
<dbReference type="Proteomes" id="UP000694385">
    <property type="component" value="Unassembled WGS sequence"/>
</dbReference>
<dbReference type="InterPro" id="IPR026296">
    <property type="entry name" value="CXCL16"/>
</dbReference>
<dbReference type="GO" id="GO:0005044">
    <property type="term" value="F:scavenger receptor activity"/>
    <property type="evidence" value="ECO:0007669"/>
    <property type="project" value="Ensembl"/>
</dbReference>
<evidence type="ECO:0000256" key="9">
    <source>
        <dbReference type="ARBA" id="ARBA00023136"/>
    </source>
</evidence>
<name>A0A8C5KFK9_JACJA</name>
<feature type="region of interest" description="Disordered" evidence="13">
    <location>
        <begin position="163"/>
        <end position="190"/>
    </location>
</feature>
<keyword evidence="5" id="KW-0202">Cytokine</keyword>
<dbReference type="InterPro" id="IPR048585">
    <property type="entry name" value="CXCL16_dom"/>
</dbReference>
<dbReference type="PANTHER" id="PTHR14385">
    <property type="entry name" value="CXC CHEMOKINE LIGAND"/>
    <property type="match status" value="1"/>
</dbReference>
<proteinExistence type="inferred from homology"/>
<evidence type="ECO:0000259" key="16">
    <source>
        <dbReference type="Pfam" id="PF20902"/>
    </source>
</evidence>
<feature type="region of interest" description="Disordered" evidence="13">
    <location>
        <begin position="106"/>
        <end position="147"/>
    </location>
</feature>
<feature type="signal peptide" evidence="15">
    <location>
        <begin position="1"/>
        <end position="23"/>
    </location>
</feature>
<evidence type="ECO:0000256" key="12">
    <source>
        <dbReference type="ARBA" id="ARBA00032815"/>
    </source>
</evidence>
<accession>A0A8C5KFK9</accession>
<dbReference type="AlphaFoldDB" id="A0A8C5KFK9"/>
<dbReference type="GO" id="GO:0030335">
    <property type="term" value="P:positive regulation of cell migration"/>
    <property type="evidence" value="ECO:0007669"/>
    <property type="project" value="Ensembl"/>
</dbReference>
<keyword evidence="7 15" id="KW-0732">Signal</keyword>
<evidence type="ECO:0000256" key="7">
    <source>
        <dbReference type="ARBA" id="ARBA00022729"/>
    </source>
</evidence>
<evidence type="ECO:0000256" key="1">
    <source>
        <dbReference type="ARBA" id="ARBA00004479"/>
    </source>
</evidence>
<dbReference type="GO" id="GO:0071222">
    <property type="term" value="P:cellular response to lipopolysaccharide"/>
    <property type="evidence" value="ECO:0007669"/>
    <property type="project" value="Ensembl"/>
</dbReference>